<feature type="region of interest" description="Disordered" evidence="1">
    <location>
        <begin position="91"/>
        <end position="118"/>
    </location>
</feature>
<gene>
    <name evidence="2" type="ORF">WMY93_033237</name>
</gene>
<comment type="caution">
    <text evidence="2">The sequence shown here is derived from an EMBL/GenBank/DDBJ whole genome shotgun (WGS) entry which is preliminary data.</text>
</comment>
<evidence type="ECO:0000256" key="1">
    <source>
        <dbReference type="SAM" id="MobiDB-lite"/>
    </source>
</evidence>
<reference evidence="3" key="1">
    <citation type="submission" date="2024-04" db="EMBL/GenBank/DDBJ databases">
        <title>Salinicola lusitanus LLJ914,a marine bacterium isolated from the Okinawa Trough.</title>
        <authorList>
            <person name="Li J."/>
        </authorList>
    </citation>
    <scope>NUCLEOTIDE SEQUENCE [LARGE SCALE GENOMIC DNA]</scope>
</reference>
<keyword evidence="3" id="KW-1185">Reference proteome</keyword>
<dbReference type="Proteomes" id="UP001460270">
    <property type="component" value="Unassembled WGS sequence"/>
</dbReference>
<name>A0AAW0MP71_9GOBI</name>
<evidence type="ECO:0000313" key="2">
    <source>
        <dbReference type="EMBL" id="KAK7880097.1"/>
    </source>
</evidence>
<evidence type="ECO:0000313" key="3">
    <source>
        <dbReference type="Proteomes" id="UP001460270"/>
    </source>
</evidence>
<protein>
    <submittedName>
        <fullName evidence="2">Uncharacterized protein</fullName>
    </submittedName>
</protein>
<dbReference type="AlphaFoldDB" id="A0AAW0MP71"/>
<accession>A0AAW0MP71</accession>
<dbReference type="EMBL" id="JBBPFD010000146">
    <property type="protein sequence ID" value="KAK7880097.1"/>
    <property type="molecule type" value="Genomic_DNA"/>
</dbReference>
<sequence length="261" mass="28445">MKNQLQTRVTRRPEKSGTVPKFTHVSRILNPVPHVPKLILAPTDTCRLCAASLRQSRSRDTLFWTVLPLLGPGTRLGCSVCLTTQTSVSSELIPDGSGPRGVQNSHRHHHLQPRPCSAHLDRSPADLGLVGPGPGPVDSVELRTDDPKKLCVFLKNDETGLRKSVAKNWDSSATRSVCESWFGSGIDVVEEEEAMTTKVKLRLKLGSADLSDPVLQESLLNQVKQKLGEAGVVGVKLKLNQCKKETSETAPPSVCERVLQP</sequence>
<organism evidence="2 3">
    <name type="scientific">Mugilogobius chulae</name>
    <name type="common">yellowstripe goby</name>
    <dbReference type="NCBI Taxonomy" id="88201"/>
    <lineage>
        <taxon>Eukaryota</taxon>
        <taxon>Metazoa</taxon>
        <taxon>Chordata</taxon>
        <taxon>Craniata</taxon>
        <taxon>Vertebrata</taxon>
        <taxon>Euteleostomi</taxon>
        <taxon>Actinopterygii</taxon>
        <taxon>Neopterygii</taxon>
        <taxon>Teleostei</taxon>
        <taxon>Neoteleostei</taxon>
        <taxon>Acanthomorphata</taxon>
        <taxon>Gobiaria</taxon>
        <taxon>Gobiiformes</taxon>
        <taxon>Gobioidei</taxon>
        <taxon>Gobiidae</taxon>
        <taxon>Gobionellinae</taxon>
        <taxon>Mugilogobius</taxon>
    </lineage>
</organism>
<proteinExistence type="predicted"/>